<dbReference type="OrthoDB" id="10262255at2759"/>
<dbReference type="EMBL" id="BSXT01001226">
    <property type="protein sequence ID" value="GMF40086.1"/>
    <property type="molecule type" value="Genomic_DNA"/>
</dbReference>
<evidence type="ECO:0000256" key="1">
    <source>
        <dbReference type="SAM" id="Coils"/>
    </source>
</evidence>
<accession>A0A9W7CRI8</accession>
<name>A0A9W7CRI8_9STRA</name>
<dbReference type="PANTHER" id="PTHR34649:SF1">
    <property type="entry name" value="CILIA- AND FLAGELLA-ASSOCIATED PROTEIN 99"/>
    <property type="match status" value="1"/>
</dbReference>
<sequence length="795" mass="92184">MKRKELLAICEELIKSFDPAKTTVDAHATEELRGIPSTTDQRFLQQVLYGSYRYRELLRPMLTIFLDSHSSQVSRLDYTKFLIMGYLAMFRLEELGTPVFSGLALALQPTSMYAFISYIFDPEELRGALHAQWARVLDAEFVETQIIDKMLSFKPEIDKLLVQLHAKAFGRASTSHEHHSSEASSKPTDPSAFTGASKPPTVPVMPNITQPKPRRALEPIRIPREIKANPVPASLNRLSLAELQAQQEARKERIKAEVANKYAPSDEFQFATAARGSNLGAIREEVERERESALQFDFKAKPVPHASTSAATAASTTEVKLTTAAILREDALHKRKKDREAALIRAYEAELRDPLEFYRWQASMQQQDEANWRREVDTRRLEMVQAQYDAMEAARQAKLENREVALEMKERARNRAAEREQEENGLVEKYRQLTEEVKRVRDTAPREAEAQVREENARQRDALQEFLAAERERKAQEDAKEQAAREDLIRQIRALDRVHREYVAVFDPTETAQLGLLQEMSLAELRERLRVRHEEQKRWEEARREAILMDKQDKNADLLDKATNAARRRRATASANAAARSKKKALAAAREMEEQALRRKNNLELAEKLQRQREERKLETEKLRLEAEELATRRRFLGAAKNMLEENHFDQLKCGFEREAKNRQETHQIESITMENVRTQEKRMNAEYRERQRVAKQDEDDVRNQVYLRAKDDARRRNREEDETLRALVRHEQQRFTHARETLQARNVYATRQTQSMIVKARSLSTTKPRPKVVDTLTLSRNQEQEQQQVGTATT</sequence>
<dbReference type="PANTHER" id="PTHR34649">
    <property type="entry name" value="CILIA- AND FLAGELLA-ASSOCIATED PROTEIN 99"/>
    <property type="match status" value="1"/>
</dbReference>
<proteinExistence type="predicted"/>
<protein>
    <submittedName>
        <fullName evidence="3">Unnamed protein product</fullName>
    </submittedName>
</protein>
<evidence type="ECO:0000313" key="3">
    <source>
        <dbReference type="EMBL" id="GMF40086.1"/>
    </source>
</evidence>
<feature type="coiled-coil region" evidence="1">
    <location>
        <begin position="575"/>
        <end position="631"/>
    </location>
</feature>
<dbReference type="Proteomes" id="UP001165121">
    <property type="component" value="Unassembled WGS sequence"/>
</dbReference>
<evidence type="ECO:0000313" key="4">
    <source>
        <dbReference type="Proteomes" id="UP001165121"/>
    </source>
</evidence>
<reference evidence="3" key="1">
    <citation type="submission" date="2023-04" db="EMBL/GenBank/DDBJ databases">
        <title>Phytophthora fragariaefolia NBRC 109709.</title>
        <authorList>
            <person name="Ichikawa N."/>
            <person name="Sato H."/>
            <person name="Tonouchi N."/>
        </authorList>
    </citation>
    <scope>NUCLEOTIDE SEQUENCE</scope>
    <source>
        <strain evidence="3">NBRC 109709</strain>
    </source>
</reference>
<keyword evidence="1" id="KW-0175">Coiled coil</keyword>
<dbReference type="AlphaFoldDB" id="A0A9W7CRI8"/>
<feature type="region of interest" description="Disordered" evidence="2">
    <location>
        <begin position="172"/>
        <end position="211"/>
    </location>
</feature>
<evidence type="ECO:0000256" key="2">
    <source>
        <dbReference type="SAM" id="MobiDB-lite"/>
    </source>
</evidence>
<feature type="coiled-coil region" evidence="1">
    <location>
        <begin position="381"/>
        <end position="436"/>
    </location>
</feature>
<comment type="caution">
    <text evidence="3">The sequence shown here is derived from an EMBL/GenBank/DDBJ whole genome shotgun (WGS) entry which is preliminary data.</text>
</comment>
<organism evidence="3 4">
    <name type="scientific">Phytophthora fragariaefolia</name>
    <dbReference type="NCBI Taxonomy" id="1490495"/>
    <lineage>
        <taxon>Eukaryota</taxon>
        <taxon>Sar</taxon>
        <taxon>Stramenopiles</taxon>
        <taxon>Oomycota</taxon>
        <taxon>Peronosporomycetes</taxon>
        <taxon>Peronosporales</taxon>
        <taxon>Peronosporaceae</taxon>
        <taxon>Phytophthora</taxon>
    </lineage>
</organism>
<gene>
    <name evidence="3" type="ORF">Pfra01_001216000</name>
</gene>
<dbReference type="InterPro" id="IPR039341">
    <property type="entry name" value="CFAP99"/>
</dbReference>
<keyword evidence="4" id="KW-1185">Reference proteome</keyword>